<name>A0ABQ0GQF8_9PEZI</name>
<accession>A0ABQ0GQF8</accession>
<keyword evidence="2" id="KW-1185">Reference proteome</keyword>
<gene>
    <name evidence="1" type="ORF">MFIFM68171_10163</name>
</gene>
<reference evidence="1 2" key="1">
    <citation type="submission" date="2024-09" db="EMBL/GenBank/DDBJ databases">
        <title>Itraconazole resistance in Madurella fahalii resulting from another homologue of gene encoding cytochrome P450 14-alpha sterol demethylase (CYP51).</title>
        <authorList>
            <person name="Yoshioka I."/>
            <person name="Fahal A.H."/>
            <person name="Kaneko S."/>
            <person name="Yaguchi T."/>
        </authorList>
    </citation>
    <scope>NUCLEOTIDE SEQUENCE [LARGE SCALE GENOMIC DNA]</scope>
    <source>
        <strain evidence="1 2">IFM 68171</strain>
    </source>
</reference>
<proteinExistence type="predicted"/>
<dbReference type="EMBL" id="BAAFSV010000006">
    <property type="protein sequence ID" value="GAB1319953.1"/>
    <property type="molecule type" value="Genomic_DNA"/>
</dbReference>
<comment type="caution">
    <text evidence="1">The sequence shown here is derived from an EMBL/GenBank/DDBJ whole genome shotgun (WGS) entry which is preliminary data.</text>
</comment>
<dbReference type="Proteomes" id="UP001628179">
    <property type="component" value="Unassembled WGS sequence"/>
</dbReference>
<dbReference type="RefSeq" id="XP_070921683.1">
    <property type="nucleotide sequence ID" value="XM_071065582.1"/>
</dbReference>
<evidence type="ECO:0000313" key="1">
    <source>
        <dbReference type="EMBL" id="GAB1319953.1"/>
    </source>
</evidence>
<protein>
    <recommendedName>
        <fullName evidence="3">Vegetative incompatibility protein HET-E-1</fullName>
    </recommendedName>
</protein>
<organism evidence="1 2">
    <name type="scientific">Madurella fahalii</name>
    <dbReference type="NCBI Taxonomy" id="1157608"/>
    <lineage>
        <taxon>Eukaryota</taxon>
        <taxon>Fungi</taxon>
        <taxon>Dikarya</taxon>
        <taxon>Ascomycota</taxon>
        <taxon>Pezizomycotina</taxon>
        <taxon>Sordariomycetes</taxon>
        <taxon>Sordariomycetidae</taxon>
        <taxon>Sordariales</taxon>
        <taxon>Sordariales incertae sedis</taxon>
        <taxon>Madurella</taxon>
    </lineage>
</organism>
<dbReference type="GeneID" id="98180905"/>
<evidence type="ECO:0008006" key="3">
    <source>
        <dbReference type="Google" id="ProtNLM"/>
    </source>
</evidence>
<evidence type="ECO:0000313" key="2">
    <source>
        <dbReference type="Proteomes" id="UP001628179"/>
    </source>
</evidence>
<sequence length="236" mass="27303">MMDQIRYLKDIDLCRQILAIMSTVYRPITLTELTAFLEPLKDMSDDHESLVQLVELCGSFLTLRHCTIYFIHQSSKDFLREKAFDQISPFGIVHLHYTIYSASLRVMSETLRRDVYDLRHPGFPIDQVVQPEPDPLAKARYSCIYWVDHLQDCDPTRNAAHDLQDGGSVDGFLSRSYLHWLEALSLLGSMSKGVLSMAMLDSLLQGETYRLMDFVRDGRRFIQSHKWAIEQSPLQL</sequence>